<evidence type="ECO:0000256" key="4">
    <source>
        <dbReference type="ARBA" id="ARBA00023015"/>
    </source>
</evidence>
<gene>
    <name evidence="11" type="ORF">Cni_G21826</name>
</gene>
<evidence type="ECO:0000256" key="1">
    <source>
        <dbReference type="ARBA" id="ARBA00003182"/>
    </source>
</evidence>
<organism evidence="11 12">
    <name type="scientific">Canna indica</name>
    <name type="common">Indian-shot</name>
    <dbReference type="NCBI Taxonomy" id="4628"/>
    <lineage>
        <taxon>Eukaryota</taxon>
        <taxon>Viridiplantae</taxon>
        <taxon>Streptophyta</taxon>
        <taxon>Embryophyta</taxon>
        <taxon>Tracheophyta</taxon>
        <taxon>Spermatophyta</taxon>
        <taxon>Magnoliopsida</taxon>
        <taxon>Liliopsida</taxon>
        <taxon>Zingiberales</taxon>
        <taxon>Cannaceae</taxon>
        <taxon>Canna</taxon>
    </lineage>
</organism>
<dbReference type="InterPro" id="IPR015300">
    <property type="entry name" value="DNA-bd_pseudobarrel_sf"/>
</dbReference>
<dbReference type="Pfam" id="PF02362">
    <property type="entry name" value="B3"/>
    <property type="match status" value="1"/>
</dbReference>
<dbReference type="GO" id="GO:0009734">
    <property type="term" value="P:auxin-activated signaling pathway"/>
    <property type="evidence" value="ECO:0007669"/>
    <property type="project" value="UniProtKB-KW"/>
</dbReference>
<comment type="function">
    <text evidence="1 9">Auxin response factors (ARFs) are transcriptional factors that bind specifically to the DNA sequence 5'-TGTCTC-3' found in the auxin-responsive promoter elements (AuxREs).</text>
</comment>
<dbReference type="GO" id="GO:0005634">
    <property type="term" value="C:nucleus"/>
    <property type="evidence" value="ECO:0007669"/>
    <property type="project" value="UniProtKB-SubCell"/>
</dbReference>
<evidence type="ECO:0000313" key="11">
    <source>
        <dbReference type="EMBL" id="WOL13057.1"/>
    </source>
</evidence>
<keyword evidence="5 9" id="KW-0238">DNA-binding</keyword>
<reference evidence="11 12" key="1">
    <citation type="submission" date="2023-10" db="EMBL/GenBank/DDBJ databases">
        <title>Chromosome-scale genome assembly provides insights into flower coloration mechanisms of Canna indica.</title>
        <authorList>
            <person name="Li C."/>
        </authorList>
    </citation>
    <scope>NUCLEOTIDE SEQUENCE [LARGE SCALE GENOMIC DNA]</scope>
    <source>
        <tissue evidence="11">Flower</tissue>
    </source>
</reference>
<comment type="subunit">
    <text evidence="9">Homodimers and heterodimers.</text>
</comment>
<dbReference type="GO" id="GO:0003677">
    <property type="term" value="F:DNA binding"/>
    <property type="evidence" value="ECO:0007669"/>
    <property type="project" value="UniProtKB-KW"/>
</dbReference>
<dbReference type="AlphaFoldDB" id="A0AAQ3KT52"/>
<dbReference type="InterPro" id="IPR003340">
    <property type="entry name" value="B3_DNA-bd"/>
</dbReference>
<keyword evidence="12" id="KW-1185">Reference proteome</keyword>
<dbReference type="Proteomes" id="UP001327560">
    <property type="component" value="Chromosome 7"/>
</dbReference>
<evidence type="ECO:0000256" key="9">
    <source>
        <dbReference type="RuleBase" id="RU004561"/>
    </source>
</evidence>
<sequence length="633" mass="70601">MSVRYAWGLPFASNGLLARCGEQIQIGKICSKALLFTHAAAASAAASFKLCLLIELVSFQLSELVAALTNKVFDSLPGYPSLPPQLVCQLHNVTMHADEETDEVYAQMTLQTLSSQEQINDVYLPAEVGTRSKHPTNYFHKTLTASDTSTHGCCSIPRRAAEKVFPPLDFTQEPPAQELIAKDLHGNEWKFRHTFRGQPKRHLLTIGWTLFVNAKRLVAGDTVIFIWYGYNELLLGIRRANRHQRVIPGDNSMHVKLVAAHAAATNSPFSVSYFPRANPSEFVIPLAKYAKAVLHTRLFMGMRFRMLFETPESSVRRYMGKVVGIGDLDPVQWPNSHWRSVKVSWDEPTVGERQFRVSPWEIDPLTTFPMYPSPFPLAIYKHPWPPGLIPSHHGQRDDESMNLTSQVMMCLQNGGNLGLGFQSQNNVHGSSSTFLMQQRFDNIQSDMSHTTDTANKELPPQLMQQQTENTCFRSTFLQNDQIILQPPQNFLEIVQVNQVPVAMPSTTLFPSQVTIADATFSCNVSCVDFSTIPPVPALDRVCYQLPPSPAAAGPSLPPSPPETPLQESCSIVQSSNNNYSSPLTTSSFPVELGLLHPSFHPSLESLPSLEVCVNHHDSVGREFVAKNNERFFF</sequence>
<name>A0AAQ3KT52_9LILI</name>
<dbReference type="PANTHER" id="PTHR31384:SF150">
    <property type="entry name" value="AUXIN RESPONSE FACTOR 6"/>
    <property type="match status" value="1"/>
</dbReference>
<proteinExistence type="inferred from homology"/>
<dbReference type="SUPFAM" id="SSF101936">
    <property type="entry name" value="DNA-binding pseudobarrel domain"/>
    <property type="match status" value="1"/>
</dbReference>
<accession>A0AAQ3KT52</accession>
<dbReference type="PANTHER" id="PTHR31384">
    <property type="entry name" value="AUXIN RESPONSE FACTOR 4-RELATED"/>
    <property type="match status" value="1"/>
</dbReference>
<dbReference type="CDD" id="cd10017">
    <property type="entry name" value="B3_DNA"/>
    <property type="match status" value="1"/>
</dbReference>
<dbReference type="FunFam" id="2.30.30.1040:FF:000001">
    <property type="entry name" value="Auxin response factor"/>
    <property type="match status" value="1"/>
</dbReference>
<protein>
    <recommendedName>
        <fullName evidence="9">Auxin response factor</fullName>
    </recommendedName>
</protein>
<dbReference type="InterPro" id="IPR010525">
    <property type="entry name" value="ARF_dom"/>
</dbReference>
<keyword evidence="6 9" id="KW-0804">Transcription</keyword>
<dbReference type="Gene3D" id="2.30.30.1040">
    <property type="match status" value="1"/>
</dbReference>
<evidence type="ECO:0000256" key="2">
    <source>
        <dbReference type="ARBA" id="ARBA00004123"/>
    </source>
</evidence>
<dbReference type="Pfam" id="PF06507">
    <property type="entry name" value="ARF_AD"/>
    <property type="match status" value="1"/>
</dbReference>
<dbReference type="SMART" id="SM01019">
    <property type="entry name" value="B3"/>
    <property type="match status" value="1"/>
</dbReference>
<evidence type="ECO:0000256" key="3">
    <source>
        <dbReference type="ARBA" id="ARBA00007853"/>
    </source>
</evidence>
<evidence type="ECO:0000256" key="5">
    <source>
        <dbReference type="ARBA" id="ARBA00023125"/>
    </source>
</evidence>
<comment type="similarity">
    <text evidence="3 9">Belongs to the ARF family.</text>
</comment>
<evidence type="ECO:0000256" key="8">
    <source>
        <dbReference type="ARBA" id="ARBA00023294"/>
    </source>
</evidence>
<comment type="subcellular location">
    <subcellularLocation>
        <location evidence="2 9">Nucleus</location>
    </subcellularLocation>
</comment>
<keyword evidence="8 9" id="KW-0927">Auxin signaling pathway</keyword>
<dbReference type="EMBL" id="CP136896">
    <property type="protein sequence ID" value="WOL13057.1"/>
    <property type="molecule type" value="Genomic_DNA"/>
</dbReference>
<dbReference type="GO" id="GO:0006355">
    <property type="term" value="P:regulation of DNA-templated transcription"/>
    <property type="evidence" value="ECO:0007669"/>
    <property type="project" value="InterPro"/>
</dbReference>
<feature type="domain" description="TF-B3" evidence="10">
    <location>
        <begin position="139"/>
        <end position="241"/>
    </location>
</feature>
<evidence type="ECO:0000256" key="7">
    <source>
        <dbReference type="ARBA" id="ARBA00023242"/>
    </source>
</evidence>
<dbReference type="Gene3D" id="2.40.330.10">
    <property type="entry name" value="DNA-binding pseudobarrel domain"/>
    <property type="match status" value="1"/>
</dbReference>
<dbReference type="PROSITE" id="PS50863">
    <property type="entry name" value="B3"/>
    <property type="match status" value="1"/>
</dbReference>
<evidence type="ECO:0000256" key="6">
    <source>
        <dbReference type="ARBA" id="ARBA00023163"/>
    </source>
</evidence>
<keyword evidence="7 9" id="KW-0539">Nucleus</keyword>
<evidence type="ECO:0000313" key="12">
    <source>
        <dbReference type="Proteomes" id="UP001327560"/>
    </source>
</evidence>
<evidence type="ECO:0000259" key="10">
    <source>
        <dbReference type="PROSITE" id="PS50863"/>
    </source>
</evidence>
<keyword evidence="4 9" id="KW-0805">Transcription regulation</keyword>
<dbReference type="InterPro" id="IPR044835">
    <property type="entry name" value="ARF_plant"/>
</dbReference>
<dbReference type="FunFam" id="2.40.330.10:FF:000001">
    <property type="entry name" value="Auxin response factor"/>
    <property type="match status" value="1"/>
</dbReference>